<evidence type="ECO:0000259" key="1">
    <source>
        <dbReference type="Pfam" id="PF14686"/>
    </source>
</evidence>
<dbReference type="InterPro" id="IPR029413">
    <property type="entry name" value="RG-lyase_II"/>
</dbReference>
<accession>A0A3B1BKZ1</accession>
<organism evidence="2">
    <name type="scientific">hydrothermal vent metagenome</name>
    <dbReference type="NCBI Taxonomy" id="652676"/>
    <lineage>
        <taxon>unclassified sequences</taxon>
        <taxon>metagenomes</taxon>
        <taxon>ecological metagenomes</taxon>
    </lineage>
</organism>
<gene>
    <name evidence="2" type="ORF">MNBD_GAMMA26-1959</name>
</gene>
<sequence length="252" mass="27506">MKKLISALGIASLCALPLTSKAAAYIETTVTDGGTITGKVTGSKDYAPKTYRVTKDDAICGEADRVIDFVKISNGALQETVVYLEKVESGKPFPPDVGAGQTIQEKCEFKPFVSVMRNGAKFTSINKDPLLHNVHTYEILGRRKKTIFNVSQPNPGTLSKVVKLKRGGPGMVVECDAHEFMRSYVFVAKNPYFAMVSADGTYKIDNVPPGKYTIKAWHGYLWDQEDKVEVKASGSATVNFTFAGTRPPKKGK</sequence>
<feature type="domain" description="Rhamnogalacturonan lyase" evidence="1">
    <location>
        <begin position="192"/>
        <end position="237"/>
    </location>
</feature>
<evidence type="ECO:0000313" key="2">
    <source>
        <dbReference type="EMBL" id="VAX06895.1"/>
    </source>
</evidence>
<name>A0A3B1BKZ1_9ZZZZ</name>
<protein>
    <recommendedName>
        <fullName evidence="1">Rhamnogalacturonan lyase domain-containing protein</fullName>
    </recommendedName>
</protein>
<dbReference type="AlphaFoldDB" id="A0A3B1BKZ1"/>
<proteinExistence type="predicted"/>
<dbReference type="GO" id="GO:0030246">
    <property type="term" value="F:carbohydrate binding"/>
    <property type="evidence" value="ECO:0007669"/>
    <property type="project" value="InterPro"/>
</dbReference>
<dbReference type="Gene3D" id="2.60.40.1120">
    <property type="entry name" value="Carboxypeptidase-like, regulatory domain"/>
    <property type="match status" value="1"/>
</dbReference>
<dbReference type="EMBL" id="UOFX01000020">
    <property type="protein sequence ID" value="VAX06895.1"/>
    <property type="molecule type" value="Genomic_DNA"/>
</dbReference>
<dbReference type="InterPro" id="IPR013784">
    <property type="entry name" value="Carb-bd-like_fold"/>
</dbReference>
<dbReference type="SUPFAM" id="SSF49452">
    <property type="entry name" value="Starch-binding domain-like"/>
    <property type="match status" value="1"/>
</dbReference>
<dbReference type="Pfam" id="PF14686">
    <property type="entry name" value="fn3_3"/>
    <property type="match status" value="1"/>
</dbReference>
<reference evidence="2" key="1">
    <citation type="submission" date="2018-06" db="EMBL/GenBank/DDBJ databases">
        <authorList>
            <person name="Zhirakovskaya E."/>
        </authorList>
    </citation>
    <scope>NUCLEOTIDE SEQUENCE</scope>
</reference>